<proteinExistence type="predicted"/>
<dbReference type="InterPro" id="IPR015424">
    <property type="entry name" value="PyrdxlP-dep_Trfase"/>
</dbReference>
<feature type="domain" description="Aminotransferase class V" evidence="2">
    <location>
        <begin position="308"/>
        <end position="405"/>
    </location>
</feature>
<dbReference type="OrthoDB" id="7592443at2"/>
<evidence type="ECO:0000259" key="2">
    <source>
        <dbReference type="Pfam" id="PF00266"/>
    </source>
</evidence>
<dbReference type="Gene3D" id="3.40.640.10">
    <property type="entry name" value="Type I PLP-dependent aspartate aminotransferase-like (Major domain)"/>
    <property type="match status" value="1"/>
</dbReference>
<evidence type="ECO:0000256" key="1">
    <source>
        <dbReference type="ARBA" id="ARBA00022898"/>
    </source>
</evidence>
<dbReference type="EMBL" id="PZKF01000001">
    <property type="protein sequence ID" value="PTE19192.1"/>
    <property type="molecule type" value="Genomic_DNA"/>
</dbReference>
<feature type="domain" description="Aminotransferase class V" evidence="2">
    <location>
        <begin position="30"/>
        <end position="248"/>
    </location>
</feature>
<sequence length="413" mass="44803">MTEEPVRLDVDFVRGQFPAFAVAGLRDQAFFENAGGSYACAPVIDRLTRFYRERKVQPYAPYAAAQAGGAEMDEARARMAAMLGVDFDEVSFGPSTTANTYVLAQAFVRGLEPGAAIVVTDQDHEANSGPWRRLENEGVDLREWRIDPATGSLNPADLAELLADGRVRLVCFPHCSNVVGEINPVAEIVAMAHDAGAFACVDGVSYAPHGLPDVGALGADIYLFSAYKVYGPHQGVMVIRRELGGKLPNQAHWFNGDVMFKRFTPAGPDHAQIAACAGIADYLDALHDHHFAPEPQARARAARVHHLMRTHEERLMQPLLDYLSARNDLRLLGPREAARRAPTLALALDRAPLPVAAALADHGILCGAGDFYARRPLQALGLDPARGVLRLSFVHYTTQAEVGRLIGALDEVL</sequence>
<dbReference type="Proteomes" id="UP000241899">
    <property type="component" value="Unassembled WGS sequence"/>
</dbReference>
<gene>
    <name evidence="3" type="ORF">C5F46_00060</name>
</gene>
<keyword evidence="4" id="KW-1185">Reference proteome</keyword>
<dbReference type="InterPro" id="IPR000192">
    <property type="entry name" value="Aminotrans_V_dom"/>
</dbReference>
<dbReference type="InterPro" id="IPR015421">
    <property type="entry name" value="PyrdxlP-dep_Trfase_major"/>
</dbReference>
<dbReference type="Pfam" id="PF00266">
    <property type="entry name" value="Aminotran_5"/>
    <property type="match status" value="2"/>
</dbReference>
<dbReference type="RefSeq" id="WP_107323323.1">
    <property type="nucleotide sequence ID" value="NZ_NHSP01000086.1"/>
</dbReference>
<comment type="caution">
    <text evidence="3">The sequence shown here is derived from an EMBL/GenBank/DDBJ whole genome shotgun (WGS) entry which is preliminary data.</text>
</comment>
<protein>
    <submittedName>
        <fullName evidence="3">Nitrogen fixation protein NifS</fullName>
    </submittedName>
</protein>
<dbReference type="SUPFAM" id="SSF53383">
    <property type="entry name" value="PLP-dependent transferases"/>
    <property type="match status" value="1"/>
</dbReference>
<name>A0A2T4JMR2_9RHOB</name>
<evidence type="ECO:0000313" key="4">
    <source>
        <dbReference type="Proteomes" id="UP000241899"/>
    </source>
</evidence>
<dbReference type="AlphaFoldDB" id="A0A2T4JMR2"/>
<dbReference type="InterPro" id="IPR015422">
    <property type="entry name" value="PyrdxlP-dep_Trfase_small"/>
</dbReference>
<dbReference type="PANTHER" id="PTHR43586:SF21">
    <property type="entry name" value="PYRIDOXAL PHOSPHATE (PLP)-DEPENDENT ASPARTATE AMINOTRANSFERASE SUPERFAMILY"/>
    <property type="match status" value="1"/>
</dbReference>
<reference evidence="3 4" key="1">
    <citation type="submission" date="2018-03" db="EMBL/GenBank/DDBJ databases">
        <title>Rhodobacter veldkampii.</title>
        <authorList>
            <person name="Meyer T.E."/>
            <person name="Miller S."/>
            <person name="Lodha T."/>
            <person name="Gandham S."/>
            <person name="Chintalapati S."/>
            <person name="Chintalapati V.R."/>
        </authorList>
    </citation>
    <scope>NUCLEOTIDE SEQUENCE [LARGE SCALE GENOMIC DNA]</scope>
    <source>
        <strain evidence="3 4">DSM 11550</strain>
    </source>
</reference>
<accession>A0A2T4JMR2</accession>
<dbReference type="Gene3D" id="3.90.1150.10">
    <property type="entry name" value="Aspartate Aminotransferase, domain 1"/>
    <property type="match status" value="1"/>
</dbReference>
<keyword evidence="1" id="KW-0663">Pyridoxal phosphate</keyword>
<dbReference type="PANTHER" id="PTHR43586">
    <property type="entry name" value="CYSTEINE DESULFURASE"/>
    <property type="match status" value="1"/>
</dbReference>
<organism evidence="3 4">
    <name type="scientific">Phaeovulum veldkampii DSM 11550</name>
    <dbReference type="NCBI Taxonomy" id="1185920"/>
    <lineage>
        <taxon>Bacteria</taxon>
        <taxon>Pseudomonadati</taxon>
        <taxon>Pseudomonadota</taxon>
        <taxon>Alphaproteobacteria</taxon>
        <taxon>Rhodobacterales</taxon>
        <taxon>Paracoccaceae</taxon>
        <taxon>Phaeovulum</taxon>
    </lineage>
</organism>
<evidence type="ECO:0000313" key="3">
    <source>
        <dbReference type="EMBL" id="PTE19192.1"/>
    </source>
</evidence>